<comment type="caution">
    <text evidence="2">The sequence shown here is derived from an EMBL/GenBank/DDBJ whole genome shotgun (WGS) entry which is preliminary data.</text>
</comment>
<evidence type="ECO:0000313" key="3">
    <source>
        <dbReference type="Proteomes" id="UP001516400"/>
    </source>
</evidence>
<name>A0ABD2P280_9CUCU</name>
<evidence type="ECO:0000313" key="2">
    <source>
        <dbReference type="EMBL" id="KAL3284787.1"/>
    </source>
</evidence>
<reference evidence="2 3" key="1">
    <citation type="journal article" date="2021" name="BMC Biol.">
        <title>Horizontally acquired antibacterial genes associated with adaptive radiation of ladybird beetles.</title>
        <authorList>
            <person name="Li H.S."/>
            <person name="Tang X.F."/>
            <person name="Huang Y.H."/>
            <person name="Xu Z.Y."/>
            <person name="Chen M.L."/>
            <person name="Du X.Y."/>
            <person name="Qiu B.Y."/>
            <person name="Chen P.T."/>
            <person name="Zhang W."/>
            <person name="Slipinski A."/>
            <person name="Escalona H.E."/>
            <person name="Waterhouse R.M."/>
            <person name="Zwick A."/>
            <person name="Pang H."/>
        </authorList>
    </citation>
    <scope>NUCLEOTIDE SEQUENCE [LARGE SCALE GENOMIC DNA]</scope>
    <source>
        <strain evidence="2">SYSU2018</strain>
    </source>
</reference>
<protein>
    <submittedName>
        <fullName evidence="2">Uncharacterized protein</fullName>
    </submittedName>
</protein>
<dbReference type="EMBL" id="JABFTP020000165">
    <property type="protein sequence ID" value="KAL3284787.1"/>
    <property type="molecule type" value="Genomic_DNA"/>
</dbReference>
<gene>
    <name evidence="2" type="ORF">HHI36_018930</name>
</gene>
<evidence type="ECO:0000256" key="1">
    <source>
        <dbReference type="SAM" id="MobiDB-lite"/>
    </source>
</evidence>
<feature type="region of interest" description="Disordered" evidence="1">
    <location>
        <begin position="336"/>
        <end position="355"/>
    </location>
</feature>
<dbReference type="Proteomes" id="UP001516400">
    <property type="component" value="Unassembled WGS sequence"/>
</dbReference>
<dbReference type="AlphaFoldDB" id="A0ABD2P280"/>
<proteinExistence type="predicted"/>
<feature type="region of interest" description="Disordered" evidence="1">
    <location>
        <begin position="245"/>
        <end position="267"/>
    </location>
</feature>
<accession>A0ABD2P280</accession>
<sequence>MWITGCCPASYAAVCYRKPFACSSCCCSYSRATPPPSSFPVFATGLNTSTKKKRRKKRRLSNILGLLNSADGINKLTKSELALLTPSKILLLSPSKQALVMERMQELGVSLDKFQGLDIAGLPEAGKGTGTPGGDSTGGYVTNQCDPRCRSRRSRPASASCTPRYKAETTTYCGLGGMYKTDASTATDIKTNAATSFDNLRTFNMTQQMQQNQQYNSLLQHQYTQALQQEWLRRCYNCPLMKPQGSQNSAGGGSFCPRQKDSKNSSNILPQATSSIQSCRPSCLARQSVEHRVSFAQYPQQCAAYNLGAANCLYPNQPQILAYYCLTTPKWPDVSTSKSPSSMPSNISSQPSWQGKICSTCGRINPRSL</sequence>
<keyword evidence="3" id="KW-1185">Reference proteome</keyword>
<organism evidence="2 3">
    <name type="scientific">Cryptolaemus montrouzieri</name>
    <dbReference type="NCBI Taxonomy" id="559131"/>
    <lineage>
        <taxon>Eukaryota</taxon>
        <taxon>Metazoa</taxon>
        <taxon>Ecdysozoa</taxon>
        <taxon>Arthropoda</taxon>
        <taxon>Hexapoda</taxon>
        <taxon>Insecta</taxon>
        <taxon>Pterygota</taxon>
        <taxon>Neoptera</taxon>
        <taxon>Endopterygota</taxon>
        <taxon>Coleoptera</taxon>
        <taxon>Polyphaga</taxon>
        <taxon>Cucujiformia</taxon>
        <taxon>Coccinelloidea</taxon>
        <taxon>Coccinellidae</taxon>
        <taxon>Scymninae</taxon>
        <taxon>Scymnini</taxon>
        <taxon>Cryptolaemus</taxon>
    </lineage>
</organism>
<feature type="compositionally biased region" description="Low complexity" evidence="1">
    <location>
        <begin position="336"/>
        <end position="352"/>
    </location>
</feature>